<protein>
    <submittedName>
        <fullName evidence="1">Uncharacterized protein</fullName>
    </submittedName>
</protein>
<evidence type="ECO:0000313" key="2">
    <source>
        <dbReference type="Proteomes" id="UP000709336"/>
    </source>
</evidence>
<reference evidence="1 2" key="1">
    <citation type="submission" date="2020-03" db="EMBL/GenBank/DDBJ databases">
        <title>Alteromonas ponticola sp. nov., isolated from seawater.</title>
        <authorList>
            <person name="Yoon J.-H."/>
            <person name="Kim Y.-O."/>
        </authorList>
    </citation>
    <scope>NUCLEOTIDE SEQUENCE [LARGE SCALE GENOMIC DNA]</scope>
    <source>
        <strain evidence="1 2">MYP5</strain>
    </source>
</reference>
<dbReference type="RefSeq" id="WP_169211246.1">
    <property type="nucleotide sequence ID" value="NZ_JAATNW010000006.1"/>
</dbReference>
<evidence type="ECO:0000313" key="1">
    <source>
        <dbReference type="EMBL" id="NMH60682.1"/>
    </source>
</evidence>
<organism evidence="1 2">
    <name type="scientific">Alteromonas ponticola</name>
    <dbReference type="NCBI Taxonomy" id="2720613"/>
    <lineage>
        <taxon>Bacteria</taxon>
        <taxon>Pseudomonadati</taxon>
        <taxon>Pseudomonadota</taxon>
        <taxon>Gammaproteobacteria</taxon>
        <taxon>Alteromonadales</taxon>
        <taxon>Alteromonadaceae</taxon>
        <taxon>Alteromonas/Salinimonas group</taxon>
        <taxon>Alteromonas</taxon>
    </lineage>
</organism>
<comment type="caution">
    <text evidence="1">The sequence shown here is derived from an EMBL/GenBank/DDBJ whole genome shotgun (WGS) entry which is preliminary data.</text>
</comment>
<keyword evidence="2" id="KW-1185">Reference proteome</keyword>
<name>A0ABX1R6D5_9ALTE</name>
<accession>A0ABX1R6D5</accession>
<dbReference type="Proteomes" id="UP000709336">
    <property type="component" value="Unassembled WGS sequence"/>
</dbReference>
<sequence>MPHGTIQTDCFINIDIKASALINILSAYHIHVCDLHCGKPGDKKVLHQLLLQATLNKIKQL</sequence>
<proteinExistence type="predicted"/>
<dbReference type="EMBL" id="JAATNW010000006">
    <property type="protein sequence ID" value="NMH60682.1"/>
    <property type="molecule type" value="Genomic_DNA"/>
</dbReference>
<gene>
    <name evidence="1" type="ORF">HCJ96_11660</name>
</gene>